<sequence length="102" mass="11621">MEAAYYYESKSKPEVEKLLEDDFFKRLGPTDREAKLLGNKRESGFYLYVKAASEDKFTEAVKKIADSRIELVKLTGEEEQMVFDAIHKEEDEAAEGMGAIFG</sequence>
<dbReference type="Proteomes" id="UP000000663">
    <property type="component" value="Chromosome"/>
</dbReference>
<dbReference type="GeneID" id="5143262"/>
<dbReference type="EMBL" id="AM114193">
    <property type="protein sequence ID" value="CAJ35578.1"/>
    <property type="molecule type" value="Genomic_DNA"/>
</dbReference>
<name>Q0W7R5_METAR</name>
<dbReference type="eggNOG" id="arCOG06692">
    <property type="taxonomic scope" value="Archaea"/>
</dbReference>
<evidence type="ECO:0000313" key="1">
    <source>
        <dbReference type="EMBL" id="CAJ35578.1"/>
    </source>
</evidence>
<keyword evidence="2" id="KW-1185">Reference proteome</keyword>
<gene>
    <name evidence="1" type="ORF">RCIX71</name>
</gene>
<evidence type="ECO:0000313" key="2">
    <source>
        <dbReference type="Proteomes" id="UP000000663"/>
    </source>
</evidence>
<dbReference type="KEGG" id="rci:RCIX71"/>
<dbReference type="STRING" id="351160.RCIX71"/>
<proteinExistence type="predicted"/>
<dbReference type="OrthoDB" id="145265at2157"/>
<protein>
    <submittedName>
        <fullName evidence="1">Uncharacterized protein</fullName>
    </submittedName>
</protein>
<accession>Q0W7R5</accession>
<reference evidence="1 2" key="1">
    <citation type="journal article" date="2006" name="Science">
        <title>Genome of rice cluster I archaea -- the key methane producers in the rice rhizosphere.</title>
        <authorList>
            <person name="Erkel C."/>
            <person name="Kube M."/>
            <person name="Reinhardt R."/>
            <person name="Liesack W."/>
        </authorList>
    </citation>
    <scope>NUCLEOTIDE SEQUENCE [LARGE SCALE GENOMIC DNA]</scope>
    <source>
        <strain evidence="2">DSM 22066 / NBRC 105507 / MRE50</strain>
    </source>
</reference>
<dbReference type="AlphaFoldDB" id="Q0W7R5"/>
<organism evidence="1 2">
    <name type="scientific">Methanocella arvoryzae (strain DSM 22066 / NBRC 105507 / MRE50)</name>
    <dbReference type="NCBI Taxonomy" id="351160"/>
    <lineage>
        <taxon>Archaea</taxon>
        <taxon>Methanobacteriati</taxon>
        <taxon>Methanobacteriota</taxon>
        <taxon>Stenosarchaea group</taxon>
        <taxon>Methanomicrobia</taxon>
        <taxon>Methanocellales</taxon>
        <taxon>Methanocellaceae</taxon>
        <taxon>Methanocella</taxon>
    </lineage>
</organism>
<dbReference type="RefSeq" id="WP_012036916.1">
    <property type="nucleotide sequence ID" value="NC_009464.1"/>
</dbReference>